<feature type="transmembrane region" description="Helical" evidence="8">
    <location>
        <begin position="410"/>
        <end position="428"/>
    </location>
</feature>
<dbReference type="EMBL" id="JBBNGS010000012">
    <property type="protein sequence ID" value="MEQ2638095.1"/>
    <property type="molecule type" value="Genomic_DNA"/>
</dbReference>
<comment type="function">
    <text evidence="8">Uptake of L-lactate across the membrane. Can also transport D-lactate and glycolate.</text>
</comment>
<evidence type="ECO:0000256" key="7">
    <source>
        <dbReference type="ARBA" id="ARBA00023136"/>
    </source>
</evidence>
<evidence type="ECO:0000313" key="9">
    <source>
        <dbReference type="EMBL" id="MEQ2638095.1"/>
    </source>
</evidence>
<sequence length="517" mass="53072">MLELLGMFVLALLPIIWLVVALCGLHMEAYKASVGALVVAVACAMLGWQMSAVNVATAALEGFAMAIWPIVIVIIAAVFTYNLTVHTGAMETIKHMLCSVSSDKRILTLLIAWCFGAFLEGMAGFGTAVAIPASMLVALGIQPATAILACLIANGVPTMFGSIGIPTTTLASITGIDAIQLSTTQALQVFPFVIACPILIVTLVGGGARALKGAWPVTLVAGLSFALPEIAAAHFIGPALTDVVAAVCSLVVTFAFALSQKGAQVPEEHCLRGSLSDDGINETVAEDVRAWSPFILIFVVLLLTSKLFPFINGPLSSIASTVNIYAGDPTATLTFTWINTPGVLIMLCGIVGGVIQKCPAPEMLQVFRDTCKQMSKTVVTMLGVLACAKIMGYSGMIASIAAFFVGTLGAAYPVVAPLLGALGTFVTGSGTSSEVLFGNVQLQAASSIGADSTWLVASNSLGISAGKMLSPQNIAIGCAACGLVGKDGEILGKLAKYAFGFAIAMAALVFAGSLVLA</sequence>
<feature type="transmembrane region" description="Helical" evidence="8">
    <location>
        <begin position="63"/>
        <end position="85"/>
    </location>
</feature>
<feature type="transmembrane region" description="Helical" evidence="8">
    <location>
        <begin position="6"/>
        <end position="25"/>
    </location>
</feature>
<evidence type="ECO:0000256" key="5">
    <source>
        <dbReference type="ARBA" id="ARBA00022692"/>
    </source>
</evidence>
<feature type="transmembrane region" description="Helical" evidence="8">
    <location>
        <begin position="497"/>
        <end position="516"/>
    </location>
</feature>
<evidence type="ECO:0000256" key="3">
    <source>
        <dbReference type="ARBA" id="ARBA00022448"/>
    </source>
</evidence>
<feature type="transmembrane region" description="Helical" evidence="8">
    <location>
        <begin position="290"/>
        <end position="311"/>
    </location>
</feature>
<feature type="transmembrane region" description="Helical" evidence="8">
    <location>
        <begin position="106"/>
        <end position="125"/>
    </location>
</feature>
<dbReference type="PANTHER" id="PTHR30003">
    <property type="entry name" value="L-LACTATE PERMEASE"/>
    <property type="match status" value="1"/>
</dbReference>
<feature type="transmembrane region" description="Helical" evidence="8">
    <location>
        <begin position="32"/>
        <end position="51"/>
    </location>
</feature>
<dbReference type="NCBIfam" id="TIGR00795">
    <property type="entry name" value="lctP"/>
    <property type="match status" value="1"/>
</dbReference>
<dbReference type="InterPro" id="IPR003804">
    <property type="entry name" value="Lactate_perm"/>
</dbReference>
<feature type="transmembrane region" description="Helical" evidence="8">
    <location>
        <begin position="331"/>
        <end position="356"/>
    </location>
</feature>
<gene>
    <name evidence="9" type="ORF">AAAT05_07060</name>
</gene>
<evidence type="ECO:0000256" key="2">
    <source>
        <dbReference type="ARBA" id="ARBA00010100"/>
    </source>
</evidence>
<proteinExistence type="inferred from homology"/>
<reference evidence="9 10" key="1">
    <citation type="submission" date="2024-04" db="EMBL/GenBank/DDBJ databases">
        <title>Human intestinal bacterial collection.</title>
        <authorList>
            <person name="Pauvert C."/>
            <person name="Hitch T.C.A."/>
            <person name="Clavel T."/>
        </authorList>
    </citation>
    <scope>NUCLEOTIDE SEQUENCE [LARGE SCALE GENOMIC DNA]</scope>
    <source>
        <strain evidence="9 10">CLA-AA-H197</strain>
    </source>
</reference>
<evidence type="ECO:0000256" key="4">
    <source>
        <dbReference type="ARBA" id="ARBA00022475"/>
    </source>
</evidence>
<feature type="transmembrane region" description="Helical" evidence="8">
    <location>
        <begin position="377"/>
        <end position="404"/>
    </location>
</feature>
<keyword evidence="6 8" id="KW-1133">Transmembrane helix</keyword>
<name>A0ABV1IGR8_9ACTN</name>
<feature type="transmembrane region" description="Helical" evidence="8">
    <location>
        <begin position="185"/>
        <end position="205"/>
    </location>
</feature>
<keyword evidence="4 8" id="KW-1003">Cell membrane</keyword>
<keyword evidence="5 8" id="KW-0812">Transmembrane</keyword>
<comment type="subcellular location">
    <subcellularLocation>
        <location evidence="1 8">Cell membrane</location>
        <topology evidence="1 8">Multi-pass membrane protein</topology>
    </subcellularLocation>
</comment>
<evidence type="ECO:0000256" key="6">
    <source>
        <dbReference type="ARBA" id="ARBA00022989"/>
    </source>
</evidence>
<dbReference type="Proteomes" id="UP001478817">
    <property type="component" value="Unassembled WGS sequence"/>
</dbReference>
<dbReference type="Pfam" id="PF02652">
    <property type="entry name" value="Lactate_perm"/>
    <property type="match status" value="1"/>
</dbReference>
<evidence type="ECO:0000256" key="1">
    <source>
        <dbReference type="ARBA" id="ARBA00004651"/>
    </source>
</evidence>
<comment type="caution">
    <text evidence="8">Lacks conserved residue(s) required for the propagation of feature annotation.</text>
</comment>
<organism evidence="9 10">
    <name type="scientific">Paratractidigestivibacter faecalis</name>
    <dbReference type="NCBI Taxonomy" id="2292441"/>
    <lineage>
        <taxon>Bacteria</taxon>
        <taxon>Bacillati</taxon>
        <taxon>Actinomycetota</taxon>
        <taxon>Coriobacteriia</taxon>
        <taxon>Coriobacteriales</taxon>
        <taxon>Atopobiaceae</taxon>
        <taxon>Paratractidigestivibacter</taxon>
    </lineage>
</organism>
<evidence type="ECO:0000256" key="8">
    <source>
        <dbReference type="RuleBase" id="RU365092"/>
    </source>
</evidence>
<keyword evidence="10" id="KW-1185">Reference proteome</keyword>
<dbReference type="RefSeq" id="WP_349182720.1">
    <property type="nucleotide sequence ID" value="NZ_JBBNGS010000012.1"/>
</dbReference>
<dbReference type="PANTHER" id="PTHR30003:SF0">
    <property type="entry name" value="GLYCOLATE PERMEASE GLCA-RELATED"/>
    <property type="match status" value="1"/>
</dbReference>
<accession>A0ABV1IGR8</accession>
<keyword evidence="3 8" id="KW-0813">Transport</keyword>
<evidence type="ECO:0000313" key="10">
    <source>
        <dbReference type="Proteomes" id="UP001478817"/>
    </source>
</evidence>
<protein>
    <recommendedName>
        <fullName evidence="8">L-lactate permease</fullName>
    </recommendedName>
</protein>
<comment type="similarity">
    <text evidence="2 8">Belongs to the lactate permease family.</text>
</comment>
<keyword evidence="7 8" id="KW-0472">Membrane</keyword>
<comment type="caution">
    <text evidence="9">The sequence shown here is derived from an EMBL/GenBank/DDBJ whole genome shotgun (WGS) entry which is preliminary data.</text>
</comment>